<evidence type="ECO:0000313" key="3">
    <source>
        <dbReference type="Proteomes" id="UP000199071"/>
    </source>
</evidence>
<dbReference type="InterPro" id="IPR005025">
    <property type="entry name" value="FMN_Rdtase-like_dom"/>
</dbReference>
<dbReference type="SUPFAM" id="SSF52218">
    <property type="entry name" value="Flavoproteins"/>
    <property type="match status" value="1"/>
</dbReference>
<reference evidence="2 3" key="1">
    <citation type="submission" date="2016-10" db="EMBL/GenBank/DDBJ databases">
        <authorList>
            <person name="de Groot N.N."/>
        </authorList>
    </citation>
    <scope>NUCLEOTIDE SEQUENCE [LARGE SCALE GENOMIC DNA]</scope>
    <source>
        <strain evidence="2 3">ATCC 35022</strain>
    </source>
</reference>
<evidence type="ECO:0000259" key="1">
    <source>
        <dbReference type="Pfam" id="PF03358"/>
    </source>
</evidence>
<dbReference type="Proteomes" id="UP000199071">
    <property type="component" value="Unassembled WGS sequence"/>
</dbReference>
<organism evidence="2 3">
    <name type="scientific">Bauldia litoralis</name>
    <dbReference type="NCBI Taxonomy" id="665467"/>
    <lineage>
        <taxon>Bacteria</taxon>
        <taxon>Pseudomonadati</taxon>
        <taxon>Pseudomonadota</taxon>
        <taxon>Alphaproteobacteria</taxon>
        <taxon>Hyphomicrobiales</taxon>
        <taxon>Kaistiaceae</taxon>
        <taxon>Bauldia</taxon>
    </lineage>
</organism>
<sequence>MLNIAVILGSTREGRFGEKPARWIFDELGKRKEVRAEFLDLRDYPMPFFDQPVSPGYITEPYENEVVARWTKKIDAQDGFIVVAPEYNRSAGGEMKNAFDWVYNQWAQKAIGFVGYGSVGGARSVEHMRLIAIELQMGPVKHAVHLPIDVYLSMMKLEAPVDPALFAPVQKTADTMLDQLIWWTSALKAARGKEAVAKAA</sequence>
<feature type="domain" description="NADPH-dependent FMN reductase-like" evidence="1">
    <location>
        <begin position="3"/>
        <end position="146"/>
    </location>
</feature>
<dbReference type="GO" id="GO:0016491">
    <property type="term" value="F:oxidoreductase activity"/>
    <property type="evidence" value="ECO:0007669"/>
    <property type="project" value="InterPro"/>
</dbReference>
<dbReference type="InterPro" id="IPR029039">
    <property type="entry name" value="Flavoprotein-like_sf"/>
</dbReference>
<dbReference type="Pfam" id="PF03358">
    <property type="entry name" value="FMN_red"/>
    <property type="match status" value="1"/>
</dbReference>
<dbReference type="Gene3D" id="3.40.50.360">
    <property type="match status" value="1"/>
</dbReference>
<dbReference type="InterPro" id="IPR050712">
    <property type="entry name" value="NAD(P)H-dep_reductase"/>
</dbReference>
<dbReference type="GO" id="GO:0005829">
    <property type="term" value="C:cytosol"/>
    <property type="evidence" value="ECO:0007669"/>
    <property type="project" value="TreeGrafter"/>
</dbReference>
<accession>A0A1G6AIS5</accession>
<dbReference type="EMBL" id="FMXQ01000001">
    <property type="protein sequence ID" value="SDB08314.1"/>
    <property type="molecule type" value="Genomic_DNA"/>
</dbReference>
<dbReference type="PANTHER" id="PTHR30543">
    <property type="entry name" value="CHROMATE REDUCTASE"/>
    <property type="match status" value="1"/>
</dbReference>
<dbReference type="STRING" id="665467.SAMN02982931_00701"/>
<proteinExistence type="predicted"/>
<keyword evidence="3" id="KW-1185">Reference proteome</keyword>
<name>A0A1G6AIS5_9HYPH</name>
<dbReference type="RefSeq" id="WP_090874785.1">
    <property type="nucleotide sequence ID" value="NZ_FMXQ01000001.1"/>
</dbReference>
<dbReference type="AlphaFoldDB" id="A0A1G6AIS5"/>
<dbReference type="PANTHER" id="PTHR30543:SF21">
    <property type="entry name" value="NAD(P)H-DEPENDENT FMN REDUCTASE LOT6"/>
    <property type="match status" value="1"/>
</dbReference>
<gene>
    <name evidence="2" type="ORF">SAMN02982931_00701</name>
</gene>
<dbReference type="GO" id="GO:0010181">
    <property type="term" value="F:FMN binding"/>
    <property type="evidence" value="ECO:0007669"/>
    <property type="project" value="TreeGrafter"/>
</dbReference>
<dbReference type="OrthoDB" id="9812295at2"/>
<protein>
    <submittedName>
        <fullName evidence="2">NAD(P)H-dependent FMN reductase</fullName>
    </submittedName>
</protein>
<evidence type="ECO:0000313" key="2">
    <source>
        <dbReference type="EMBL" id="SDB08314.1"/>
    </source>
</evidence>